<dbReference type="InterPro" id="IPR005135">
    <property type="entry name" value="Endo/exonuclease/phosphatase"/>
</dbReference>
<dbReference type="RefSeq" id="WP_280577762.1">
    <property type="nucleotide sequence ID" value="NZ_JARXRO010000014.1"/>
</dbReference>
<evidence type="ECO:0000259" key="2">
    <source>
        <dbReference type="Pfam" id="PF03372"/>
    </source>
</evidence>
<dbReference type="InterPro" id="IPR036691">
    <property type="entry name" value="Endo/exonu/phosph_ase_sf"/>
</dbReference>
<dbReference type="EMBL" id="JARXRO010000014">
    <property type="protein sequence ID" value="MDH5833488.1"/>
    <property type="molecule type" value="Genomic_DNA"/>
</dbReference>
<dbReference type="PANTHER" id="PTHR12121">
    <property type="entry name" value="CARBON CATABOLITE REPRESSOR PROTEIN 4"/>
    <property type="match status" value="1"/>
</dbReference>
<sequence>MPIVPKNTPHRGRARAARVVLACLLLALAACSSVPAPEPAPLRVMTFNVRVPIDTDDNRWELRRDALVQTIADADPDLLGTQELVPDQAGLITARLPQLAWFGIARSAEADDEHMGVFYRRDRMRLLESGHFWLSDTPEVPASISWGNLYPRMVTWGLFERRADGQRVALLNTHLPYREQDDAARERGAALIVARLAALPPDVPVVVLGDFNSAPGSAAHRTLTAALDDAWDHATRRSGPAGTYTGFGDTPGERIDWVLSRGLQVREVRTIDTRIDGRLPSDHFPVLVEFVPKTAAHAE</sequence>
<gene>
    <name evidence="3" type="ORF">QFW81_06045</name>
</gene>
<name>A0ABT6JSN8_9GAMM</name>
<keyword evidence="4" id="KW-1185">Reference proteome</keyword>
<keyword evidence="3" id="KW-0255">Endonuclease</keyword>
<organism evidence="3 4">
    <name type="scientific">Luteimonas kalidii</name>
    <dbReference type="NCBI Taxonomy" id="3042025"/>
    <lineage>
        <taxon>Bacteria</taxon>
        <taxon>Pseudomonadati</taxon>
        <taxon>Pseudomonadota</taxon>
        <taxon>Gammaproteobacteria</taxon>
        <taxon>Lysobacterales</taxon>
        <taxon>Lysobacteraceae</taxon>
        <taxon>Luteimonas</taxon>
    </lineage>
</organism>
<feature type="domain" description="Endonuclease/exonuclease/phosphatase" evidence="2">
    <location>
        <begin position="45"/>
        <end position="283"/>
    </location>
</feature>
<reference evidence="3 4" key="1">
    <citation type="submission" date="2023-04" db="EMBL/GenBank/DDBJ databases">
        <title>Luteimonas sp. M1R5S59.</title>
        <authorList>
            <person name="Sun J.-Q."/>
        </authorList>
    </citation>
    <scope>NUCLEOTIDE SEQUENCE [LARGE SCALE GENOMIC DNA]</scope>
    <source>
        <strain evidence="3 4">M1R5S59</strain>
    </source>
</reference>
<evidence type="ECO:0000256" key="1">
    <source>
        <dbReference type="SAM" id="SignalP"/>
    </source>
</evidence>
<dbReference type="Pfam" id="PF03372">
    <property type="entry name" value="Exo_endo_phos"/>
    <property type="match status" value="1"/>
</dbReference>
<evidence type="ECO:0000313" key="4">
    <source>
        <dbReference type="Proteomes" id="UP001156873"/>
    </source>
</evidence>
<keyword evidence="3" id="KW-0540">Nuclease</keyword>
<dbReference type="SUPFAM" id="SSF56219">
    <property type="entry name" value="DNase I-like"/>
    <property type="match status" value="1"/>
</dbReference>
<dbReference type="CDD" id="cd09083">
    <property type="entry name" value="EEP-1"/>
    <property type="match status" value="1"/>
</dbReference>
<evidence type="ECO:0000313" key="3">
    <source>
        <dbReference type="EMBL" id="MDH5833488.1"/>
    </source>
</evidence>
<accession>A0ABT6JSN8</accession>
<dbReference type="Gene3D" id="3.60.10.10">
    <property type="entry name" value="Endonuclease/exonuclease/phosphatase"/>
    <property type="match status" value="1"/>
</dbReference>
<comment type="caution">
    <text evidence="3">The sequence shown here is derived from an EMBL/GenBank/DDBJ whole genome shotgun (WGS) entry which is preliminary data.</text>
</comment>
<dbReference type="InterPro" id="IPR050410">
    <property type="entry name" value="CCR4/nocturin_mRNA_transcr"/>
</dbReference>
<feature type="chain" id="PRO_5046193599" evidence="1">
    <location>
        <begin position="37"/>
        <end position="299"/>
    </location>
</feature>
<dbReference type="PANTHER" id="PTHR12121:SF36">
    <property type="entry name" value="ENDONUCLEASE_EXONUCLEASE_PHOSPHATASE DOMAIN-CONTAINING PROTEIN"/>
    <property type="match status" value="1"/>
</dbReference>
<proteinExistence type="predicted"/>
<feature type="signal peptide" evidence="1">
    <location>
        <begin position="1"/>
        <end position="36"/>
    </location>
</feature>
<dbReference type="Proteomes" id="UP001156873">
    <property type="component" value="Unassembled WGS sequence"/>
</dbReference>
<dbReference type="PROSITE" id="PS51257">
    <property type="entry name" value="PROKAR_LIPOPROTEIN"/>
    <property type="match status" value="1"/>
</dbReference>
<protein>
    <submittedName>
        <fullName evidence="3">Endonuclease/exonuclease/phosphatase family protein</fullName>
    </submittedName>
</protein>
<keyword evidence="1" id="KW-0732">Signal</keyword>
<dbReference type="GO" id="GO:0004519">
    <property type="term" value="F:endonuclease activity"/>
    <property type="evidence" value="ECO:0007669"/>
    <property type="project" value="UniProtKB-KW"/>
</dbReference>
<keyword evidence="3" id="KW-0378">Hydrolase</keyword>